<keyword evidence="4" id="KW-0175">Coiled coil</keyword>
<feature type="compositionally biased region" description="Acidic residues" evidence="5">
    <location>
        <begin position="37"/>
        <end position="46"/>
    </location>
</feature>
<feature type="compositionally biased region" description="Basic and acidic residues" evidence="5">
    <location>
        <begin position="309"/>
        <end position="322"/>
    </location>
</feature>
<keyword evidence="7" id="KW-1185">Reference proteome</keyword>
<dbReference type="EMBL" id="CP051140">
    <property type="protein sequence ID" value="QIW97775.1"/>
    <property type="molecule type" value="Genomic_DNA"/>
</dbReference>
<evidence type="ECO:0000256" key="2">
    <source>
        <dbReference type="ARBA" id="ARBA00006076"/>
    </source>
</evidence>
<dbReference type="GO" id="GO:0000481">
    <property type="term" value="P:maturation of 5S rRNA"/>
    <property type="evidence" value="ECO:0007669"/>
    <property type="project" value="TreeGrafter"/>
</dbReference>
<gene>
    <name evidence="6" type="ORF">AMS68_003293</name>
</gene>
<comment type="similarity">
    <text evidence="2">Belongs to the SNU66/SART1 family.</text>
</comment>
<organism evidence="6 7">
    <name type="scientific">Peltaster fructicola</name>
    <dbReference type="NCBI Taxonomy" id="286661"/>
    <lineage>
        <taxon>Eukaryota</taxon>
        <taxon>Fungi</taxon>
        <taxon>Dikarya</taxon>
        <taxon>Ascomycota</taxon>
        <taxon>Pezizomycotina</taxon>
        <taxon>Dothideomycetes</taxon>
        <taxon>Dothideomycetes incertae sedis</taxon>
        <taxon>Peltaster</taxon>
    </lineage>
</organism>
<feature type="region of interest" description="Disordered" evidence="5">
    <location>
        <begin position="21"/>
        <end position="57"/>
    </location>
</feature>
<feature type="coiled-coil region" evidence="4">
    <location>
        <begin position="116"/>
        <end position="146"/>
    </location>
</feature>
<dbReference type="GO" id="GO:0045292">
    <property type="term" value="P:mRNA cis splicing, via spliceosome"/>
    <property type="evidence" value="ECO:0007669"/>
    <property type="project" value="TreeGrafter"/>
</dbReference>
<feature type="region of interest" description="Disordered" evidence="5">
    <location>
        <begin position="208"/>
        <end position="285"/>
    </location>
</feature>
<evidence type="ECO:0000256" key="5">
    <source>
        <dbReference type="SAM" id="MobiDB-lite"/>
    </source>
</evidence>
<feature type="region of interest" description="Disordered" evidence="5">
    <location>
        <begin position="491"/>
        <end position="523"/>
    </location>
</feature>
<feature type="compositionally biased region" description="Basic and acidic residues" evidence="5">
    <location>
        <begin position="47"/>
        <end position="57"/>
    </location>
</feature>
<dbReference type="OrthoDB" id="5583at2759"/>
<keyword evidence="3" id="KW-0539">Nucleus</keyword>
<feature type="region of interest" description="Disordered" evidence="5">
    <location>
        <begin position="402"/>
        <end position="429"/>
    </location>
</feature>
<proteinExistence type="inferred from homology"/>
<comment type="subcellular location">
    <subcellularLocation>
        <location evidence="1">Nucleus</location>
    </subcellularLocation>
</comment>
<evidence type="ECO:0000256" key="3">
    <source>
        <dbReference type="ARBA" id="ARBA00023242"/>
    </source>
</evidence>
<dbReference type="PANTHER" id="PTHR14152:SF5">
    <property type="entry name" value="U4_U6.U5 TRI-SNRNP-ASSOCIATED PROTEIN 1"/>
    <property type="match status" value="1"/>
</dbReference>
<feature type="compositionally biased region" description="Basic and acidic residues" evidence="5">
    <location>
        <begin position="79"/>
        <end position="98"/>
    </location>
</feature>
<feature type="region of interest" description="Disordered" evidence="5">
    <location>
        <begin position="173"/>
        <end position="194"/>
    </location>
</feature>
<feature type="compositionally biased region" description="Basic and acidic residues" evidence="5">
    <location>
        <begin position="249"/>
        <end position="258"/>
    </location>
</feature>
<evidence type="ECO:0008006" key="8">
    <source>
        <dbReference type="Google" id="ProtNLM"/>
    </source>
</evidence>
<reference evidence="6 7" key="1">
    <citation type="journal article" date="2016" name="Sci. Rep.">
        <title>Peltaster fructicola genome reveals evolution from an invasive phytopathogen to an ectophytic parasite.</title>
        <authorList>
            <person name="Xu C."/>
            <person name="Chen H."/>
            <person name="Gleason M.L."/>
            <person name="Xu J.R."/>
            <person name="Liu H."/>
            <person name="Zhang R."/>
            <person name="Sun G."/>
        </authorList>
    </citation>
    <scope>NUCLEOTIDE SEQUENCE [LARGE SCALE GENOMIC DNA]</scope>
    <source>
        <strain evidence="6 7">LNHT1506</strain>
    </source>
</reference>
<dbReference type="Pfam" id="PF03343">
    <property type="entry name" value="SART-1"/>
    <property type="match status" value="1"/>
</dbReference>
<feature type="compositionally biased region" description="Acidic residues" evidence="5">
    <location>
        <begin position="407"/>
        <end position="416"/>
    </location>
</feature>
<evidence type="ECO:0000256" key="4">
    <source>
        <dbReference type="SAM" id="Coils"/>
    </source>
</evidence>
<dbReference type="GO" id="GO:0046540">
    <property type="term" value="C:U4/U6 x U5 tri-snRNP complex"/>
    <property type="evidence" value="ECO:0007669"/>
    <property type="project" value="TreeGrafter"/>
</dbReference>
<feature type="region of interest" description="Disordered" evidence="5">
    <location>
        <begin position="299"/>
        <end position="322"/>
    </location>
</feature>
<dbReference type="Proteomes" id="UP000503462">
    <property type="component" value="Chromosome 2"/>
</dbReference>
<evidence type="ECO:0000256" key="1">
    <source>
        <dbReference type="ARBA" id="ARBA00004123"/>
    </source>
</evidence>
<dbReference type="PANTHER" id="PTHR14152">
    <property type="entry name" value="SQUAMOUS CELL CARCINOMA ANTIGEN RECOGNISED BY CYTOTOXIC T LYMPHOCYTES"/>
    <property type="match status" value="1"/>
</dbReference>
<evidence type="ECO:0000313" key="6">
    <source>
        <dbReference type="EMBL" id="QIW97775.1"/>
    </source>
</evidence>
<dbReference type="AlphaFoldDB" id="A0A6H0XSX1"/>
<sequence length="648" mass="73709">MDAASIIQMNKVRASVGLPLLPVPGQASNESQSNDAADAESDDELSTLDKRQAAADKNWQKLEEERLDMIARQKRKDAAKKARDTAARFAKLEGKGLGDADDDAGDLDTRSWLLQQKKRQKKIDQARRLEAELEQREREMQAEYTSKDLAGVRVGHEIDEFDEITGEKILTLKDTQIGEESEDDELENQELRDQEKIRERLQLKKRLPDYDPTEEGEENTVLSKYDEEINGPKQKRFKLDGQGTSAEAKQQRVEREQAAKPGKGVKISLDMLEDDTPVNDYLDPSSIKRAADDDEIFPVSSMAATNDDAMDRDAPSKKRALDFDDDDLQSRLAQQRRETLKKRKKVDAAELARQMREEMAVDEDQLEDGGLLIDETSEFVAKLKRPDTPDQEEDVHERQRLLKVEHDDDSDAEMAEEPYAPIDDKPDANLTAATANGLEDEETMAGQGLGATLALLRKRGIVQDGDAKSMAMKERQRQRFLSERQKLIEEYDEHAKKQREADRRSGRLDKMTHRERDNYQKQQNDLREQFLARAQADMFNAEYKPDVKLEYHDEFGRNLNQKEAFKHLSHAFHGKTSGKQKTEKRLKKIADERKNEGKGMLNVSESSVSDTSCSPEHSGLALLRGELVISLPFSLLLFVAVQSDVDLR</sequence>
<feature type="region of interest" description="Disordered" evidence="5">
    <location>
        <begin position="73"/>
        <end position="106"/>
    </location>
</feature>
<evidence type="ECO:0000313" key="7">
    <source>
        <dbReference type="Proteomes" id="UP000503462"/>
    </source>
</evidence>
<protein>
    <recommendedName>
        <fullName evidence="8">SART-1 protein</fullName>
    </recommendedName>
</protein>
<feature type="compositionally biased region" description="Acidic residues" evidence="5">
    <location>
        <begin position="177"/>
        <end position="188"/>
    </location>
</feature>
<name>A0A6H0XSX1_9PEZI</name>
<dbReference type="InterPro" id="IPR005011">
    <property type="entry name" value="SNU66/SART1"/>
</dbReference>
<accession>A0A6H0XSX1</accession>